<protein>
    <submittedName>
        <fullName evidence="1">Outer membrane protein assembly factor BamC</fullName>
    </submittedName>
</protein>
<dbReference type="Gene3D" id="3.30.310.170">
    <property type="entry name" value="Outer membrane protein assembly factor BamC"/>
    <property type="match status" value="1"/>
</dbReference>
<dbReference type="InterPro" id="IPR010653">
    <property type="entry name" value="NlpB/DapX"/>
</dbReference>
<reference evidence="1" key="1">
    <citation type="submission" date="2021-02" db="EMBL/GenBank/DDBJ databases">
        <title>PHA producing bacteria isolated from coastal sediment in Guangdong, Shenzhen.</title>
        <authorList>
            <person name="Zheng W."/>
            <person name="Yu S."/>
            <person name="Huang Y."/>
        </authorList>
    </citation>
    <scope>NUCLEOTIDE SEQUENCE</scope>
    <source>
        <strain evidence="1">TN14-10</strain>
    </source>
</reference>
<name>A0A939ILJ1_9GAMM</name>
<dbReference type="Proteomes" id="UP000664303">
    <property type="component" value="Unassembled WGS sequence"/>
</dbReference>
<gene>
    <name evidence="1" type="primary">bamC</name>
    <name evidence="1" type="ORF">JYP50_17755</name>
</gene>
<sequence>MTKILHIAARAGLGAALLTTAGCGYLFGDEGVFRDKSEDYKQARELPVIAVPEGKQVASLDEVYPIPAVRDQVVPPGEFTVPRPSPLVAGAADERVRIQSLADESWALVSIAPGQLWPEVRGFLAAAGIQTGRVDARAGIMETAWLELDGQALPSRFRFRIDQGVQRGTSELHVLQMDRAADGEAWPPVSDNVSQEQEMLKAVAQYVANSTESAPVSMIADQAMSATGKISLQEAPGGHAYISVGLPFNRAWASLGKALEDSSFEITDRDRSAGTYYVRFLGPEGEEEDGWFDWLFGDDEHPLAGKDFEVRMADEGDDQVSIRLLPLPSAESAFDRRQEQAMLSLIKGNIS</sequence>
<evidence type="ECO:0000313" key="1">
    <source>
        <dbReference type="EMBL" id="MBN7798451.1"/>
    </source>
</evidence>
<dbReference type="EMBL" id="JAFKCZ010000015">
    <property type="protein sequence ID" value="MBN7798451.1"/>
    <property type="molecule type" value="Genomic_DNA"/>
</dbReference>
<keyword evidence="2" id="KW-1185">Reference proteome</keyword>
<dbReference type="Pfam" id="PF06804">
    <property type="entry name" value="Lipoprotein_18"/>
    <property type="match status" value="1"/>
</dbReference>
<proteinExistence type="predicted"/>
<organism evidence="1 2">
    <name type="scientific">Parahaliea mediterranea</name>
    <dbReference type="NCBI Taxonomy" id="651086"/>
    <lineage>
        <taxon>Bacteria</taxon>
        <taxon>Pseudomonadati</taxon>
        <taxon>Pseudomonadota</taxon>
        <taxon>Gammaproteobacteria</taxon>
        <taxon>Cellvibrionales</taxon>
        <taxon>Halieaceae</taxon>
        <taxon>Parahaliea</taxon>
    </lineage>
</organism>
<dbReference type="InterPro" id="IPR042268">
    <property type="entry name" value="BamC_C"/>
</dbReference>
<dbReference type="RefSeq" id="WP_206561900.1">
    <property type="nucleotide sequence ID" value="NZ_JAFKCZ010000015.1"/>
</dbReference>
<accession>A0A939ILJ1</accession>
<comment type="caution">
    <text evidence="1">The sequence shown here is derived from an EMBL/GenBank/DDBJ whole genome shotgun (WGS) entry which is preliminary data.</text>
</comment>
<evidence type="ECO:0000313" key="2">
    <source>
        <dbReference type="Proteomes" id="UP000664303"/>
    </source>
</evidence>
<dbReference type="AlphaFoldDB" id="A0A939ILJ1"/>
<dbReference type="PROSITE" id="PS51257">
    <property type="entry name" value="PROKAR_LIPOPROTEIN"/>
    <property type="match status" value="1"/>
</dbReference>